<reference evidence="1 2" key="1">
    <citation type="submission" date="2013-10" db="EMBL/GenBank/DDBJ databases">
        <title>The Genome Sequence of Acinetobacter tjernbergiae CIP107465.</title>
        <authorList>
            <consortium name="The Broad Institute Genomics Platform"/>
            <consortium name="The Broad Institute Genome Sequencing Center for Infectious Disease"/>
            <person name="Cerqueira G."/>
            <person name="Feldgarden M."/>
            <person name="Courvalin P."/>
            <person name="Grillot-Courvalin C."/>
            <person name="Clermont D."/>
            <person name="Rocha E."/>
            <person name="Yoon E.-J."/>
            <person name="Nemec A."/>
            <person name="Young S.K."/>
            <person name="Zeng Q."/>
            <person name="Gargeya S."/>
            <person name="Fitzgerald M."/>
            <person name="Abouelleil A."/>
            <person name="Alvarado L."/>
            <person name="Berlin A.M."/>
            <person name="Chapman S.B."/>
            <person name="Gainer-Dewar J."/>
            <person name="Goldberg J."/>
            <person name="Gnerre S."/>
            <person name="Griggs A."/>
            <person name="Gujja S."/>
            <person name="Hansen M."/>
            <person name="Howarth C."/>
            <person name="Imamovic A."/>
            <person name="Ireland A."/>
            <person name="Larimer J."/>
            <person name="McCowan C."/>
            <person name="Murphy C."/>
            <person name="Pearson M."/>
            <person name="Poon T.W."/>
            <person name="Priest M."/>
            <person name="Roberts A."/>
            <person name="Saif S."/>
            <person name="Shea T."/>
            <person name="Sykes S."/>
            <person name="Wortman J."/>
            <person name="Nusbaum C."/>
            <person name="Birren B."/>
        </authorList>
    </citation>
    <scope>NUCLEOTIDE SEQUENCE [LARGE SCALE GENOMIC DNA]</scope>
    <source>
        <strain evidence="1 2">CIP 107465</strain>
    </source>
</reference>
<sequence length="321" mass="37616">MKKISTEDLHILNNELYLLAIENLHLIEWKEYIQQAEATLTNGAKEQILKKLVSLGDKSFNDSYRENSLWDLSNFNESVTASRVVEQIGLVDQLIGNSNELANYIVQKEYKRILEGLIEMITTKSGQTVQYALIRQSVLRKKIEGYVKIKARYENKLYDKHKIFFNILKERAEKQGKWKNPNRAVNDVYDEVIAKFEEMDRNFIAERLIELENKKKILIEKIEVQKHIVENGKPQKSKRVQDPEDDLDRFYAKRRQKKLAKELNSINANISKYAQALKGKYPFISLGREILFNSDIELSLINCLRNERELVKQIILPKSEI</sequence>
<gene>
    <name evidence="1" type="ORF">F990_02486</name>
</gene>
<accession>V2W429</accession>
<comment type="caution">
    <text evidence="1">The sequence shown here is derived from an EMBL/GenBank/DDBJ whole genome shotgun (WGS) entry which is preliminary data.</text>
</comment>
<dbReference type="RefSeq" id="WP_018677623.1">
    <property type="nucleotide sequence ID" value="NZ_AYEV01000026.1"/>
</dbReference>
<dbReference type="EMBL" id="AYEV01000026">
    <property type="protein sequence ID" value="ESK54744.1"/>
    <property type="molecule type" value="Genomic_DNA"/>
</dbReference>
<keyword evidence="2" id="KW-1185">Reference proteome</keyword>
<dbReference type="OrthoDB" id="6683707at2"/>
<evidence type="ECO:0000313" key="1">
    <source>
        <dbReference type="EMBL" id="ESK54744.1"/>
    </source>
</evidence>
<dbReference type="AlphaFoldDB" id="V2W429"/>
<dbReference type="Proteomes" id="UP000017404">
    <property type="component" value="Unassembled WGS sequence"/>
</dbReference>
<evidence type="ECO:0000313" key="2">
    <source>
        <dbReference type="Proteomes" id="UP000017404"/>
    </source>
</evidence>
<protein>
    <submittedName>
        <fullName evidence="1">Uncharacterized protein</fullName>
    </submittedName>
</protein>
<organism evidence="1 2">
    <name type="scientific">Acinetobacter tjernbergiae DSM 14971 = CIP 107465</name>
    <dbReference type="NCBI Taxonomy" id="1120928"/>
    <lineage>
        <taxon>Bacteria</taxon>
        <taxon>Pseudomonadati</taxon>
        <taxon>Pseudomonadota</taxon>
        <taxon>Gammaproteobacteria</taxon>
        <taxon>Moraxellales</taxon>
        <taxon>Moraxellaceae</taxon>
        <taxon>Acinetobacter</taxon>
    </lineage>
</organism>
<dbReference type="STRING" id="202955.GCA_000759995_02433"/>
<dbReference type="PATRIC" id="fig|1120928.5.peg.2512"/>
<name>V2W429_9GAMM</name>
<proteinExistence type="predicted"/>